<sequence>MFCQKEQARFLKYEVVVIKFPICFLSIFLLEQTNINKLYIATFVNIRSLNY</sequence>
<comment type="caution">
    <text evidence="2">The sequence shown here is derived from an EMBL/GenBank/DDBJ whole genome shotgun (WGS) entry which is preliminary data.</text>
</comment>
<feature type="transmembrane region" description="Helical" evidence="1">
    <location>
        <begin position="12"/>
        <end position="30"/>
    </location>
</feature>
<gene>
    <name evidence="2" type="ORF">M23134_01192</name>
</gene>
<reference evidence="2 3" key="1">
    <citation type="submission" date="2007-01" db="EMBL/GenBank/DDBJ databases">
        <authorList>
            <person name="Haygood M."/>
            <person name="Podell S."/>
            <person name="Anderson C."/>
            <person name="Hopkinson B."/>
            <person name="Roe K."/>
            <person name="Barbeau K."/>
            <person name="Gaasterland T."/>
            <person name="Ferriera S."/>
            <person name="Johnson J."/>
            <person name="Kravitz S."/>
            <person name="Beeson K."/>
            <person name="Sutton G."/>
            <person name="Rogers Y.-H."/>
            <person name="Friedman R."/>
            <person name="Frazier M."/>
            <person name="Venter J.C."/>
        </authorList>
    </citation>
    <scope>NUCLEOTIDE SEQUENCE [LARGE SCALE GENOMIC DNA]</scope>
    <source>
        <strain evidence="2 3">ATCC 23134</strain>
    </source>
</reference>
<dbReference type="EMBL" id="AAWS01000005">
    <property type="protein sequence ID" value="EAY30868.1"/>
    <property type="molecule type" value="Genomic_DNA"/>
</dbReference>
<dbReference type="Proteomes" id="UP000004095">
    <property type="component" value="Unassembled WGS sequence"/>
</dbReference>
<evidence type="ECO:0000313" key="3">
    <source>
        <dbReference type="Proteomes" id="UP000004095"/>
    </source>
</evidence>
<protein>
    <submittedName>
        <fullName evidence="2">Uncharacterized protein</fullName>
    </submittedName>
</protein>
<keyword evidence="1" id="KW-0812">Transmembrane</keyword>
<keyword evidence="1" id="KW-1133">Transmembrane helix</keyword>
<evidence type="ECO:0000313" key="2">
    <source>
        <dbReference type="EMBL" id="EAY30868.1"/>
    </source>
</evidence>
<name>A1ZFU4_MICM2</name>
<dbReference type="AlphaFoldDB" id="A1ZFU4"/>
<proteinExistence type="predicted"/>
<organism evidence="2 3">
    <name type="scientific">Microscilla marina ATCC 23134</name>
    <dbReference type="NCBI Taxonomy" id="313606"/>
    <lineage>
        <taxon>Bacteria</taxon>
        <taxon>Pseudomonadati</taxon>
        <taxon>Bacteroidota</taxon>
        <taxon>Cytophagia</taxon>
        <taxon>Cytophagales</taxon>
        <taxon>Microscillaceae</taxon>
        <taxon>Microscilla</taxon>
    </lineage>
</organism>
<accession>A1ZFU4</accession>
<keyword evidence="1" id="KW-0472">Membrane</keyword>
<evidence type="ECO:0000256" key="1">
    <source>
        <dbReference type="SAM" id="Phobius"/>
    </source>
</evidence>
<keyword evidence="3" id="KW-1185">Reference proteome</keyword>